<comment type="caution">
    <text evidence="2">The sequence shown here is derived from an EMBL/GenBank/DDBJ whole genome shotgun (WGS) entry which is preliminary data.</text>
</comment>
<evidence type="ECO:0000313" key="2">
    <source>
        <dbReference type="EMBL" id="PWR75859.1"/>
    </source>
</evidence>
<protein>
    <submittedName>
        <fullName evidence="2">Uncharacterized protein</fullName>
    </submittedName>
</protein>
<dbReference type="GeneID" id="97611475"/>
<evidence type="ECO:0000256" key="1">
    <source>
        <dbReference type="SAM" id="Phobius"/>
    </source>
</evidence>
<dbReference type="RefSeq" id="WP_109939437.1">
    <property type="nucleotide sequence ID" value="NZ_CP176366.1"/>
</dbReference>
<evidence type="ECO:0000313" key="3">
    <source>
        <dbReference type="Proteomes" id="UP000245934"/>
    </source>
</evidence>
<dbReference type="AlphaFoldDB" id="A0A2V2N7N2"/>
<keyword evidence="3" id="KW-1185">Reference proteome</keyword>
<keyword evidence="1" id="KW-0472">Membrane</keyword>
<organism evidence="2 3">
    <name type="scientific">Methanospirillum stamsii</name>
    <dbReference type="NCBI Taxonomy" id="1277351"/>
    <lineage>
        <taxon>Archaea</taxon>
        <taxon>Methanobacteriati</taxon>
        <taxon>Methanobacteriota</taxon>
        <taxon>Stenosarchaea group</taxon>
        <taxon>Methanomicrobia</taxon>
        <taxon>Methanomicrobiales</taxon>
        <taxon>Methanospirillaceae</taxon>
        <taxon>Methanospirillum</taxon>
    </lineage>
</organism>
<sequence>MKLTSHFIIICAFIVMFVGQPFFPVIFSSDAVSLKISDSIGKNPGFTQLAAGNTNFTKNLSRISSDSSEEASDQNGIIPGISPEKSGITYSFTKDVIETDLGSMTDTEGGVLISGGTFAPGDVLVDKENNKAVKVLFTQSNGALVIRPAQLSEVFKNLKIAEQKIPLENVIVEHPDAPKEMTRKNTQEVLPFKSVRGQVKPDTPAFNKTLVAFNSNGKEAKKEKAKAIVDNSQFQGSGIVLSFPDETVVYDEGGMKVYLEGDIGIGSSLDIEYDWNDEYKVGLSGAQYLDVNVRIEGQRSGEDPLFIPFIGINADFGIAELKGGLGLLINIDGTFQVIVDIDEGAYASAGLAGDVDFFWPSSVHPYHDSGVYSEGDCDFGGDITCTVQIGVLVNFEVLGYDLFELQFSTGFEGYASVHSGMLNYGLNFIMIFYIDVFDLNPAPILNVRENIFEREKVYTGGYHFYVSDLSAYEDRIIGLILKDIEHGDSSERVDYPLICGKNCPAAYANGDVNIEFFRDGQLQDTLQTTTNDLGVFDFTLKPNVDVVKGDYVIVSIPNVEGAKTSPIESSIPFKEVIINYGEFFEDQVDGFVPKGKPLTIPGVPDDILPPVEYPNAKGGLVHITAKNPNGEITTADTSLSDESQFHTVVQGGTYGIMPGAWIAVTYTIDGFVIPSATVEATNPIDFFKYRIDNEGVIMVEQQLGAQTLQLPVPNSVDHNLEHHIVAINKLGTKPLTEDVTITVELGQIPTLFSADQEYDLKRGGMCGQYTADSSFNYEVFTDREFKKLIKKIMTTKPLTTSWASPGTGGAATAVNLYWGYDEFKKCDIKPEELGAATISDNTPENPVGKIKINPETMNAFIRQNPGEELVIDNINLADEYLQDSDRNIKAFTPDETLILDANAGPIMSDKDIVTLPPVATVYSNEMYPGFDCGPFFEIYAYRVRTTASYEFEEAKFYAREAFDNMEFYCKMDEKKEQPSDEEDVKKLWLDIRNYVRDPVVHPNEIEDILVSPIS</sequence>
<dbReference type="Proteomes" id="UP000245934">
    <property type="component" value="Unassembled WGS sequence"/>
</dbReference>
<keyword evidence="1" id="KW-0812">Transmembrane</keyword>
<name>A0A2V2N7N2_9EURY</name>
<reference evidence="2 3" key="1">
    <citation type="submission" date="2018-05" db="EMBL/GenBank/DDBJ databases">
        <title>Draft genome of Methanospirillum stamsii Pt1.</title>
        <authorList>
            <person name="Dueholm M.S."/>
            <person name="Nielsen P.H."/>
            <person name="Bakmann L.F."/>
            <person name="Otzen D.E."/>
        </authorList>
    </citation>
    <scope>NUCLEOTIDE SEQUENCE [LARGE SCALE GENOMIC DNA]</scope>
    <source>
        <strain evidence="2 3">Pt1</strain>
    </source>
</reference>
<dbReference type="EMBL" id="QGMZ01000006">
    <property type="protein sequence ID" value="PWR75859.1"/>
    <property type="molecule type" value="Genomic_DNA"/>
</dbReference>
<gene>
    <name evidence="2" type="ORF">DLD82_01995</name>
</gene>
<feature type="transmembrane region" description="Helical" evidence="1">
    <location>
        <begin position="7"/>
        <end position="27"/>
    </location>
</feature>
<proteinExistence type="predicted"/>
<accession>A0A2V2N7N2</accession>
<keyword evidence="1" id="KW-1133">Transmembrane helix</keyword>